<evidence type="ECO:0000259" key="8">
    <source>
        <dbReference type="Pfam" id="PF01502"/>
    </source>
</evidence>
<keyword evidence="7" id="KW-0479">Metal-binding</keyword>
<comment type="subcellular location">
    <subcellularLocation>
        <location evidence="7">Cytoplasm</location>
    </subcellularLocation>
</comment>
<comment type="cofactor">
    <cofactor evidence="7">
        <name>Mg(2+)</name>
        <dbReference type="ChEBI" id="CHEBI:18420"/>
    </cofactor>
    <text evidence="7">Binds 1 Mg(2+) ion per subunit.</text>
</comment>
<evidence type="ECO:0000256" key="4">
    <source>
        <dbReference type="ARBA" id="ARBA00022605"/>
    </source>
</evidence>
<keyword evidence="7" id="KW-0460">Magnesium</keyword>
<reference evidence="9" key="1">
    <citation type="submission" date="2023-06" db="EMBL/GenBank/DDBJ databases">
        <title>Identification and characterization of horizontal gene transfer across gut microbiota members of farm animals based on homology search.</title>
        <authorList>
            <person name="Schwarzerova J."/>
            <person name="Nykrynova M."/>
            <person name="Jureckova K."/>
            <person name="Cejkova D."/>
            <person name="Rychlik I."/>
        </authorList>
    </citation>
    <scope>NUCLEOTIDE SEQUENCE</scope>
    <source>
        <strain evidence="9">153_Feed</strain>
    </source>
</reference>
<evidence type="ECO:0000313" key="9">
    <source>
        <dbReference type="EMBL" id="MDM8270605.1"/>
    </source>
</evidence>
<dbReference type="PANTHER" id="PTHR42945">
    <property type="entry name" value="HISTIDINE BIOSYNTHESIS BIFUNCTIONAL PROTEIN"/>
    <property type="match status" value="1"/>
</dbReference>
<sequence>MTTCEHDYTYAGERLEPLAPDAAGVRFDERGLVPAVVQQEGSGEVLMVAWMSRESLRLTLETGTTWFWSRSRQELWNKGATSGNVQRVRRVLVDCDADTLLVVVDSPGPACHTGHRSCFYRKLTQEGRG</sequence>
<comment type="cofactor">
    <cofactor evidence="7">
        <name>Zn(2+)</name>
        <dbReference type="ChEBI" id="CHEBI:29105"/>
    </cofactor>
    <text evidence="7">Binds 1 zinc ion per subunit.</text>
</comment>
<dbReference type="NCBIfam" id="NF000768">
    <property type="entry name" value="PRK00051.1"/>
    <property type="match status" value="1"/>
</dbReference>
<dbReference type="GO" id="GO:0004635">
    <property type="term" value="F:phosphoribosyl-AMP cyclohydrolase activity"/>
    <property type="evidence" value="ECO:0007669"/>
    <property type="project" value="UniProtKB-EC"/>
</dbReference>
<dbReference type="EC" id="3.5.4.19" evidence="7"/>
<dbReference type="InterPro" id="IPR002496">
    <property type="entry name" value="PRib_AMP_CycHydrolase_dom"/>
</dbReference>
<evidence type="ECO:0000256" key="1">
    <source>
        <dbReference type="ARBA" id="ARBA00000024"/>
    </source>
</evidence>
<comment type="function">
    <text evidence="7">Catalyzes the hydrolysis of the adenine ring of phosphoribosyl-AMP.</text>
</comment>
<evidence type="ECO:0000313" key="10">
    <source>
        <dbReference type="Proteomes" id="UP001529256"/>
    </source>
</evidence>
<evidence type="ECO:0000256" key="2">
    <source>
        <dbReference type="ARBA" id="ARBA00005169"/>
    </source>
</evidence>
<keyword evidence="7" id="KW-0862">Zinc</keyword>
<comment type="caution">
    <text evidence="9">The sequence shown here is derived from an EMBL/GenBank/DDBJ whole genome shotgun (WGS) entry which is preliminary data.</text>
</comment>
<evidence type="ECO:0000256" key="3">
    <source>
        <dbReference type="ARBA" id="ARBA00022490"/>
    </source>
</evidence>
<keyword evidence="10" id="KW-1185">Reference proteome</keyword>
<accession>A0ABT7V1X5</accession>
<name>A0ABT7V1X5_9ACTN</name>
<dbReference type="InterPro" id="IPR026660">
    <property type="entry name" value="PRA-CH"/>
</dbReference>
<evidence type="ECO:0000256" key="6">
    <source>
        <dbReference type="ARBA" id="ARBA00023102"/>
    </source>
</evidence>
<dbReference type="EMBL" id="JAUDEA010000002">
    <property type="protein sequence ID" value="MDM8270605.1"/>
    <property type="molecule type" value="Genomic_DNA"/>
</dbReference>
<feature type="binding site" evidence="7">
    <location>
        <position position="118"/>
    </location>
    <ligand>
        <name>Zn(2+)</name>
        <dbReference type="ChEBI" id="CHEBI:29105"/>
        <note>ligand shared between dimeric partners</note>
    </ligand>
</feature>
<dbReference type="InterPro" id="IPR038019">
    <property type="entry name" value="PRib_AMP_CycHydrolase_sf"/>
</dbReference>
<evidence type="ECO:0000256" key="5">
    <source>
        <dbReference type="ARBA" id="ARBA00022801"/>
    </source>
</evidence>
<comment type="catalytic activity">
    <reaction evidence="1 7">
        <text>1-(5-phospho-beta-D-ribosyl)-5'-AMP + H2O = 1-(5-phospho-beta-D-ribosyl)-5-[(5-phospho-beta-D-ribosylamino)methylideneamino]imidazole-4-carboxamide</text>
        <dbReference type="Rhea" id="RHEA:20049"/>
        <dbReference type="ChEBI" id="CHEBI:15377"/>
        <dbReference type="ChEBI" id="CHEBI:58435"/>
        <dbReference type="ChEBI" id="CHEBI:59457"/>
        <dbReference type="EC" id="3.5.4.19"/>
    </reaction>
</comment>
<feature type="binding site" evidence="7">
    <location>
        <position position="98"/>
    </location>
    <ligand>
        <name>Mg(2+)</name>
        <dbReference type="ChEBI" id="CHEBI:18420"/>
    </ligand>
</feature>
<feature type="binding site" evidence="7">
    <location>
        <position position="94"/>
    </location>
    <ligand>
        <name>Mg(2+)</name>
        <dbReference type="ChEBI" id="CHEBI:18420"/>
    </ligand>
</feature>
<protein>
    <recommendedName>
        <fullName evidence="7">Phosphoribosyl-AMP cyclohydrolase</fullName>
        <shortName evidence="7">PRA-CH</shortName>
        <ecNumber evidence="7">3.5.4.19</ecNumber>
    </recommendedName>
</protein>
<dbReference type="SUPFAM" id="SSF141734">
    <property type="entry name" value="HisI-like"/>
    <property type="match status" value="1"/>
</dbReference>
<comment type="subunit">
    <text evidence="7">Homodimer.</text>
</comment>
<reference evidence="9" key="2">
    <citation type="submission" date="2023-06" db="EMBL/GenBank/DDBJ databases">
        <authorList>
            <person name="Zeman M."/>
            <person name="Kubasova T."/>
            <person name="Jahodarova E."/>
            <person name="Nykrynova M."/>
            <person name="Rychlik I."/>
        </authorList>
    </citation>
    <scope>NUCLEOTIDE SEQUENCE</scope>
    <source>
        <strain evidence="9">153_Feed</strain>
    </source>
</reference>
<keyword evidence="5 7" id="KW-0378">Hydrolase</keyword>
<dbReference type="HAMAP" id="MF_01021">
    <property type="entry name" value="HisI"/>
    <property type="match status" value="1"/>
</dbReference>
<feature type="binding site" evidence="7">
    <location>
        <position position="95"/>
    </location>
    <ligand>
        <name>Zn(2+)</name>
        <dbReference type="ChEBI" id="CHEBI:29105"/>
        <note>ligand shared between dimeric partners</note>
    </ligand>
</feature>
<feature type="binding site" evidence="7">
    <location>
        <position position="96"/>
    </location>
    <ligand>
        <name>Mg(2+)</name>
        <dbReference type="ChEBI" id="CHEBI:18420"/>
    </ligand>
</feature>
<evidence type="ECO:0000256" key="7">
    <source>
        <dbReference type="HAMAP-Rule" id="MF_01021"/>
    </source>
</evidence>
<feature type="binding site" evidence="7">
    <location>
        <position position="111"/>
    </location>
    <ligand>
        <name>Zn(2+)</name>
        <dbReference type="ChEBI" id="CHEBI:29105"/>
        <note>ligand shared between dimeric partners</note>
    </ligand>
</feature>
<organism evidence="9 10">
    <name type="scientific">Thermophilibacter provencensis</name>
    <dbReference type="NCBI Taxonomy" id="1852386"/>
    <lineage>
        <taxon>Bacteria</taxon>
        <taxon>Bacillati</taxon>
        <taxon>Actinomycetota</taxon>
        <taxon>Coriobacteriia</taxon>
        <taxon>Coriobacteriales</taxon>
        <taxon>Atopobiaceae</taxon>
        <taxon>Thermophilibacter</taxon>
    </lineage>
</organism>
<keyword evidence="4 7" id="KW-0028">Amino-acid biosynthesis</keyword>
<keyword evidence="3 7" id="KW-0963">Cytoplasm</keyword>
<feature type="domain" description="Phosphoribosyl-AMP cyclohydrolase" evidence="8">
    <location>
        <begin position="47"/>
        <end position="120"/>
    </location>
</feature>
<dbReference type="Gene3D" id="3.10.20.810">
    <property type="entry name" value="Phosphoribosyl-AMP cyclohydrolase"/>
    <property type="match status" value="1"/>
</dbReference>
<proteinExistence type="inferred from homology"/>
<keyword evidence="6 7" id="KW-0368">Histidine biosynthesis</keyword>
<comment type="pathway">
    <text evidence="2 7">Amino-acid biosynthesis; L-histidine biosynthesis; L-histidine from 5-phospho-alpha-D-ribose 1-diphosphate: step 3/9.</text>
</comment>
<comment type="similarity">
    <text evidence="7">Belongs to the PRA-CH family.</text>
</comment>
<dbReference type="PANTHER" id="PTHR42945:SF1">
    <property type="entry name" value="HISTIDINE BIOSYNTHESIS BIFUNCTIONAL PROTEIN HIS7"/>
    <property type="match status" value="1"/>
</dbReference>
<dbReference type="Proteomes" id="UP001529256">
    <property type="component" value="Unassembled WGS sequence"/>
</dbReference>
<gene>
    <name evidence="7 9" type="primary">hisI</name>
    <name evidence="9" type="ORF">QUW25_02735</name>
</gene>
<dbReference type="Pfam" id="PF01502">
    <property type="entry name" value="PRA-CH"/>
    <property type="match status" value="1"/>
</dbReference>